<dbReference type="EMBL" id="JAVDUG010000005">
    <property type="protein sequence ID" value="MDR6779846.1"/>
    <property type="molecule type" value="Genomic_DNA"/>
</dbReference>
<comment type="caution">
    <text evidence="2">The sequence shown here is derived from an EMBL/GenBank/DDBJ whole genome shotgun (WGS) entry which is preliminary data.</text>
</comment>
<dbReference type="Pfam" id="PF13460">
    <property type="entry name" value="NAD_binding_10"/>
    <property type="match status" value="1"/>
</dbReference>
<dbReference type="CDD" id="cd05244">
    <property type="entry name" value="BVR-B_like_SDR_a"/>
    <property type="match status" value="1"/>
</dbReference>
<name>A0ABU1QJL9_9BACL</name>
<sequence length="223" mass="24659">MTSGMHAGKEDFMNLLLLGATGRVGRYILDYALEDGHVVTVLVRSPDKLEDYAPGYGNQLQIVQGDATNAEDVAQALKGGATAVISALNTDGTTTLSVNIALLVRLMQEQSISRLITVGTAGILQSRTEPDLYRYESSETRRRSTRAAEEHRRVYELLHESPLDWTIVCPTYLPDGARTGIYRVEKDFLPEGGSQITTADTADFTYRQCKSYEFVRTRVGIAY</sequence>
<dbReference type="PANTHER" id="PTHR43355">
    <property type="entry name" value="FLAVIN REDUCTASE (NADPH)"/>
    <property type="match status" value="1"/>
</dbReference>
<dbReference type="SUPFAM" id="SSF51735">
    <property type="entry name" value="NAD(P)-binding Rossmann-fold domains"/>
    <property type="match status" value="1"/>
</dbReference>
<protein>
    <submittedName>
        <fullName evidence="2">NADH-flavin reductase</fullName>
    </submittedName>
</protein>
<proteinExistence type="predicted"/>
<keyword evidence="3" id="KW-1185">Reference proteome</keyword>
<feature type="domain" description="NAD(P)-binding" evidence="1">
    <location>
        <begin position="19"/>
        <end position="208"/>
    </location>
</feature>
<dbReference type="Proteomes" id="UP001266807">
    <property type="component" value="Unassembled WGS sequence"/>
</dbReference>
<dbReference type="InterPro" id="IPR036291">
    <property type="entry name" value="NAD(P)-bd_dom_sf"/>
</dbReference>
<dbReference type="InterPro" id="IPR051606">
    <property type="entry name" value="Polyketide_Oxido-like"/>
</dbReference>
<evidence type="ECO:0000313" key="2">
    <source>
        <dbReference type="EMBL" id="MDR6779846.1"/>
    </source>
</evidence>
<dbReference type="InterPro" id="IPR016040">
    <property type="entry name" value="NAD(P)-bd_dom"/>
</dbReference>
<dbReference type="Gene3D" id="3.40.50.720">
    <property type="entry name" value="NAD(P)-binding Rossmann-like Domain"/>
    <property type="match status" value="1"/>
</dbReference>
<organism evidence="2 3">
    <name type="scientific">Paenibacillus peoriae</name>
    <dbReference type="NCBI Taxonomy" id="59893"/>
    <lineage>
        <taxon>Bacteria</taxon>
        <taxon>Bacillati</taxon>
        <taxon>Bacillota</taxon>
        <taxon>Bacilli</taxon>
        <taxon>Bacillales</taxon>
        <taxon>Paenibacillaceae</taxon>
        <taxon>Paenibacillus</taxon>
    </lineage>
</organism>
<reference evidence="2 3" key="1">
    <citation type="submission" date="2023-07" db="EMBL/GenBank/DDBJ databases">
        <title>Sorghum-associated microbial communities from plants grown in Nebraska, USA.</title>
        <authorList>
            <person name="Schachtman D."/>
        </authorList>
    </citation>
    <scope>NUCLEOTIDE SEQUENCE [LARGE SCALE GENOMIC DNA]</scope>
    <source>
        <strain evidence="2 3">BE143</strain>
    </source>
</reference>
<evidence type="ECO:0000313" key="3">
    <source>
        <dbReference type="Proteomes" id="UP001266807"/>
    </source>
</evidence>
<accession>A0ABU1QJL9</accession>
<dbReference type="PANTHER" id="PTHR43355:SF2">
    <property type="entry name" value="FLAVIN REDUCTASE (NADPH)"/>
    <property type="match status" value="1"/>
</dbReference>
<evidence type="ECO:0000259" key="1">
    <source>
        <dbReference type="Pfam" id="PF13460"/>
    </source>
</evidence>
<gene>
    <name evidence="2" type="ORF">J2W98_004127</name>
</gene>